<dbReference type="GO" id="GO:0006884">
    <property type="term" value="P:cell volume homeostasis"/>
    <property type="evidence" value="ECO:0007669"/>
    <property type="project" value="InterPro"/>
</dbReference>
<dbReference type="InterPro" id="IPR003521">
    <property type="entry name" value="ICln"/>
</dbReference>
<sequence length="223" mass="24552">MVRTSLSGFCTRFSLDADVALSATGEPLLEEDEQVKCSAGSVSVTLWNNMDTGAGSLYITTKRVIWIDPSQLHLTMALRYQQIVMHAISRDSSTFPRPCIYLQLEDGSEDMMQEGQDDEEDVADQTIETGISGADAEIRFIPEDPTKEEGEGDFFFDEDEVLGGMDAEARAAYLARQAADMELEEGAGELGDLIGEDPGRFEDEYEEVEEGDDTIEQGNGDIH</sequence>
<dbReference type="OrthoDB" id="19714at2759"/>
<dbReference type="GO" id="GO:0034709">
    <property type="term" value="C:methylosome"/>
    <property type="evidence" value="ECO:0007669"/>
    <property type="project" value="InterPro"/>
</dbReference>
<protein>
    <recommendedName>
        <fullName evidence="8">Methylosome subunit pICln</fullName>
    </recommendedName>
</protein>
<keyword evidence="4" id="KW-0963">Cytoplasm</keyword>
<evidence type="ECO:0000256" key="3">
    <source>
        <dbReference type="ARBA" id="ARBA00007054"/>
    </source>
</evidence>
<evidence type="ECO:0000256" key="2">
    <source>
        <dbReference type="ARBA" id="ARBA00004496"/>
    </source>
</evidence>
<dbReference type="Gene3D" id="2.30.29.30">
    <property type="entry name" value="Pleckstrin-homology domain (PH domain)/Phosphotyrosine-binding domain (PTB)"/>
    <property type="match status" value="1"/>
</dbReference>
<keyword evidence="7" id="KW-1185">Reference proteome</keyword>
<dbReference type="GO" id="GO:0006821">
    <property type="term" value="P:chloride transport"/>
    <property type="evidence" value="ECO:0007669"/>
    <property type="project" value="InterPro"/>
</dbReference>
<proteinExistence type="inferred from homology"/>
<comment type="caution">
    <text evidence="6">The sequence shown here is derived from an EMBL/GenBank/DDBJ whole genome shotgun (WGS) entry which is preliminary data.</text>
</comment>
<evidence type="ECO:0008006" key="8">
    <source>
        <dbReference type="Google" id="ProtNLM"/>
    </source>
</evidence>
<organism evidence="6 7">
    <name type="scientific">Chlamydomonas eustigma</name>
    <dbReference type="NCBI Taxonomy" id="1157962"/>
    <lineage>
        <taxon>Eukaryota</taxon>
        <taxon>Viridiplantae</taxon>
        <taxon>Chlorophyta</taxon>
        <taxon>core chlorophytes</taxon>
        <taxon>Chlorophyceae</taxon>
        <taxon>CS clade</taxon>
        <taxon>Chlamydomonadales</taxon>
        <taxon>Chlamydomonadaceae</taxon>
        <taxon>Chlamydomonas</taxon>
    </lineage>
</organism>
<evidence type="ECO:0000256" key="4">
    <source>
        <dbReference type="ARBA" id="ARBA00022490"/>
    </source>
</evidence>
<dbReference type="GO" id="GO:0034715">
    <property type="term" value="C:pICln-Sm protein complex"/>
    <property type="evidence" value="ECO:0007669"/>
    <property type="project" value="InterPro"/>
</dbReference>
<comment type="similarity">
    <text evidence="3">Belongs to the pICln (TC 1.A.47) family.</text>
</comment>
<keyword evidence="5" id="KW-0539">Nucleus</keyword>
<dbReference type="PANTHER" id="PTHR21399:SF0">
    <property type="entry name" value="METHYLOSOME SUBUNIT PICLN"/>
    <property type="match status" value="1"/>
</dbReference>
<dbReference type="Proteomes" id="UP000232323">
    <property type="component" value="Unassembled WGS sequence"/>
</dbReference>
<dbReference type="EMBL" id="BEGY01000155">
    <property type="protein sequence ID" value="GAX85196.1"/>
    <property type="molecule type" value="Genomic_DNA"/>
</dbReference>
<dbReference type="GO" id="GO:0000387">
    <property type="term" value="P:spliceosomal snRNP assembly"/>
    <property type="evidence" value="ECO:0007669"/>
    <property type="project" value="InterPro"/>
</dbReference>
<evidence type="ECO:0000256" key="1">
    <source>
        <dbReference type="ARBA" id="ARBA00004123"/>
    </source>
</evidence>
<evidence type="ECO:0000313" key="6">
    <source>
        <dbReference type="EMBL" id="GAX85196.1"/>
    </source>
</evidence>
<evidence type="ECO:0000256" key="5">
    <source>
        <dbReference type="ARBA" id="ARBA00023242"/>
    </source>
</evidence>
<dbReference type="PRINTS" id="PR01348">
    <property type="entry name" value="ICLNCHANNEL"/>
</dbReference>
<accession>A0A250XQ75</accession>
<dbReference type="InterPro" id="IPR039924">
    <property type="entry name" value="ICln/Lot5/Saf5"/>
</dbReference>
<evidence type="ECO:0000313" key="7">
    <source>
        <dbReference type="Proteomes" id="UP000232323"/>
    </source>
</evidence>
<dbReference type="PANTHER" id="PTHR21399">
    <property type="entry name" value="CHLORIDE CONDUCTANCE REGULATORY PROTEIN ICLN"/>
    <property type="match status" value="1"/>
</dbReference>
<name>A0A250XQ75_9CHLO</name>
<reference evidence="6 7" key="1">
    <citation type="submission" date="2017-08" db="EMBL/GenBank/DDBJ databases">
        <title>Acidophilic green algal genome provides insights into adaptation to an acidic environment.</title>
        <authorList>
            <person name="Hirooka S."/>
            <person name="Hirose Y."/>
            <person name="Kanesaki Y."/>
            <person name="Higuchi S."/>
            <person name="Fujiwara T."/>
            <person name="Onuma R."/>
            <person name="Era A."/>
            <person name="Ohbayashi R."/>
            <person name="Uzuka A."/>
            <person name="Nozaki H."/>
            <person name="Yoshikawa H."/>
            <person name="Miyagishima S.Y."/>
        </authorList>
    </citation>
    <scope>NUCLEOTIDE SEQUENCE [LARGE SCALE GENOMIC DNA]</scope>
    <source>
        <strain evidence="6 7">NIES-2499</strain>
    </source>
</reference>
<dbReference type="STRING" id="1157962.A0A250XQ75"/>
<dbReference type="InterPro" id="IPR011993">
    <property type="entry name" value="PH-like_dom_sf"/>
</dbReference>
<dbReference type="GO" id="GO:0045292">
    <property type="term" value="P:mRNA cis splicing, via spliceosome"/>
    <property type="evidence" value="ECO:0007669"/>
    <property type="project" value="TreeGrafter"/>
</dbReference>
<dbReference type="GO" id="GO:0005681">
    <property type="term" value="C:spliceosomal complex"/>
    <property type="evidence" value="ECO:0007669"/>
    <property type="project" value="TreeGrafter"/>
</dbReference>
<dbReference type="Pfam" id="PF03517">
    <property type="entry name" value="Voldacs"/>
    <property type="match status" value="1"/>
</dbReference>
<comment type="subcellular location">
    <subcellularLocation>
        <location evidence="2">Cytoplasm</location>
    </subcellularLocation>
    <subcellularLocation>
        <location evidence="1">Nucleus</location>
    </subcellularLocation>
</comment>
<dbReference type="GO" id="GO:0005886">
    <property type="term" value="C:plasma membrane"/>
    <property type="evidence" value="ECO:0007669"/>
    <property type="project" value="InterPro"/>
</dbReference>
<dbReference type="AlphaFoldDB" id="A0A250XQ75"/>
<dbReference type="SUPFAM" id="SSF50729">
    <property type="entry name" value="PH domain-like"/>
    <property type="match status" value="1"/>
</dbReference>
<dbReference type="GO" id="GO:0005829">
    <property type="term" value="C:cytosol"/>
    <property type="evidence" value="ECO:0007669"/>
    <property type="project" value="InterPro"/>
</dbReference>
<gene>
    <name evidence="6" type="ORF">CEUSTIGMA_g12615.t1</name>
</gene>